<accession>A0A182MTU4</accession>
<protein>
    <submittedName>
        <fullName evidence="3">Uncharacterized protein</fullName>
    </submittedName>
</protein>
<proteinExistence type="predicted"/>
<reference evidence="4" key="1">
    <citation type="submission" date="2013-09" db="EMBL/GenBank/DDBJ databases">
        <title>The Genome Sequence of Anopheles culicifacies species A.</title>
        <authorList>
            <consortium name="The Broad Institute Genomics Platform"/>
            <person name="Neafsey D.E."/>
            <person name="Besansky N."/>
            <person name="Howell P."/>
            <person name="Walton C."/>
            <person name="Young S.K."/>
            <person name="Zeng Q."/>
            <person name="Gargeya S."/>
            <person name="Fitzgerald M."/>
            <person name="Haas B."/>
            <person name="Abouelleil A."/>
            <person name="Allen A.W."/>
            <person name="Alvarado L."/>
            <person name="Arachchi H.M."/>
            <person name="Berlin A.M."/>
            <person name="Chapman S.B."/>
            <person name="Gainer-Dewar J."/>
            <person name="Goldberg J."/>
            <person name="Griggs A."/>
            <person name="Gujja S."/>
            <person name="Hansen M."/>
            <person name="Howarth C."/>
            <person name="Imamovic A."/>
            <person name="Ireland A."/>
            <person name="Larimer J."/>
            <person name="McCowan C."/>
            <person name="Murphy C."/>
            <person name="Pearson M."/>
            <person name="Poon T.W."/>
            <person name="Priest M."/>
            <person name="Roberts A."/>
            <person name="Saif S."/>
            <person name="Shea T."/>
            <person name="Sisk P."/>
            <person name="Sykes S."/>
            <person name="Wortman J."/>
            <person name="Nusbaum C."/>
            <person name="Birren B."/>
        </authorList>
    </citation>
    <scope>NUCLEOTIDE SEQUENCE [LARGE SCALE GENOMIC DNA]</scope>
    <source>
        <strain evidence="4">A-37</strain>
    </source>
</reference>
<dbReference type="VEuPathDB" id="VectorBase:ACUA026117"/>
<evidence type="ECO:0000256" key="2">
    <source>
        <dbReference type="SAM" id="Phobius"/>
    </source>
</evidence>
<keyword evidence="4" id="KW-1185">Reference proteome</keyword>
<keyword evidence="2" id="KW-0472">Membrane</keyword>
<sequence>MLCGLVLSSVVGDLLDGDGEVQKSATKITNEQQQLPVPEPLLNTEPPSPYEMVAHSDYNNRLLVQLKQPSSSQKPEYAANLPFGTTLLPTIPTRKRSTNEVPRRTRYSPATTEEDPNRALLKPERYYDSYGEWHHSGDDTAHWATHPHGPTQLYYNHGNGGNWDWKPHPHHHSHPQQQHHSNNVIAEILDNTALYPPYHFQHQQHHGLLGLQLFVLLHPVLMLGTVSFLMSLINAVLGLVDKVKLPLVRAQDVDRIAAGTATPAGVRDGRDEHMIDQLYQHLNVAIDHLQRNGSFAQGRSRVL</sequence>
<organism evidence="3 4">
    <name type="scientific">Anopheles culicifacies</name>
    <dbReference type="NCBI Taxonomy" id="139723"/>
    <lineage>
        <taxon>Eukaryota</taxon>
        <taxon>Metazoa</taxon>
        <taxon>Ecdysozoa</taxon>
        <taxon>Arthropoda</taxon>
        <taxon>Hexapoda</taxon>
        <taxon>Insecta</taxon>
        <taxon>Pterygota</taxon>
        <taxon>Neoptera</taxon>
        <taxon>Endopterygota</taxon>
        <taxon>Diptera</taxon>
        <taxon>Nematocera</taxon>
        <taxon>Culicoidea</taxon>
        <taxon>Culicidae</taxon>
        <taxon>Anophelinae</taxon>
        <taxon>Anopheles</taxon>
        <taxon>culicifacies species complex</taxon>
    </lineage>
</organism>
<evidence type="ECO:0000256" key="1">
    <source>
        <dbReference type="SAM" id="MobiDB-lite"/>
    </source>
</evidence>
<name>A0A182MTU4_9DIPT</name>
<reference evidence="3" key="2">
    <citation type="submission" date="2020-05" db="UniProtKB">
        <authorList>
            <consortium name="EnsemblMetazoa"/>
        </authorList>
    </citation>
    <scope>IDENTIFICATION</scope>
    <source>
        <strain evidence="3">A-37</strain>
    </source>
</reference>
<keyword evidence="2" id="KW-0812">Transmembrane</keyword>
<evidence type="ECO:0000313" key="4">
    <source>
        <dbReference type="Proteomes" id="UP000075883"/>
    </source>
</evidence>
<evidence type="ECO:0000313" key="3">
    <source>
        <dbReference type="EnsemblMetazoa" id="ACUA026117-PA"/>
    </source>
</evidence>
<dbReference type="AlphaFoldDB" id="A0A182MTU4"/>
<dbReference type="EnsemblMetazoa" id="ACUA026117-RA">
    <property type="protein sequence ID" value="ACUA026117-PA"/>
    <property type="gene ID" value="ACUA026117"/>
</dbReference>
<feature type="transmembrane region" description="Helical" evidence="2">
    <location>
        <begin position="213"/>
        <end position="240"/>
    </location>
</feature>
<dbReference type="EMBL" id="AXCM01002040">
    <property type="status" value="NOT_ANNOTATED_CDS"/>
    <property type="molecule type" value="Genomic_DNA"/>
</dbReference>
<dbReference type="Proteomes" id="UP000075883">
    <property type="component" value="Unassembled WGS sequence"/>
</dbReference>
<keyword evidence="2" id="KW-1133">Transmembrane helix</keyword>
<feature type="region of interest" description="Disordered" evidence="1">
    <location>
        <begin position="83"/>
        <end position="117"/>
    </location>
</feature>